<dbReference type="Proteomes" id="UP000321408">
    <property type="component" value="Chromosome"/>
</dbReference>
<evidence type="ECO:0000313" key="2">
    <source>
        <dbReference type="EMBL" id="QEE16664.1"/>
    </source>
</evidence>
<proteinExistence type="predicted"/>
<dbReference type="SUPFAM" id="SSF103196">
    <property type="entry name" value="Roadblock/LC7 domain"/>
    <property type="match status" value="1"/>
</dbReference>
<dbReference type="RefSeq" id="WP_147663581.1">
    <property type="nucleotide sequence ID" value="NZ_CP042905.2"/>
</dbReference>
<dbReference type="SMART" id="SM00960">
    <property type="entry name" value="Robl_LC7"/>
    <property type="match status" value="1"/>
</dbReference>
<dbReference type="EMBL" id="CP042905">
    <property type="protein sequence ID" value="QEE16664.1"/>
    <property type="molecule type" value="Genomic_DNA"/>
</dbReference>
<dbReference type="Pfam" id="PF03259">
    <property type="entry name" value="Robl_LC7"/>
    <property type="match status" value="1"/>
</dbReference>
<evidence type="ECO:0000313" key="3">
    <source>
        <dbReference type="Proteomes" id="UP000321408"/>
    </source>
</evidence>
<dbReference type="GeneID" id="41330478"/>
<organism evidence="2 3">
    <name type="scientific">Promethearchaeum syntrophicum</name>
    <dbReference type="NCBI Taxonomy" id="2594042"/>
    <lineage>
        <taxon>Archaea</taxon>
        <taxon>Promethearchaeati</taxon>
        <taxon>Promethearchaeota</taxon>
        <taxon>Promethearchaeia</taxon>
        <taxon>Promethearchaeales</taxon>
        <taxon>Promethearchaeaceae</taxon>
        <taxon>Promethearchaeum</taxon>
    </lineage>
</organism>
<reference evidence="2 3" key="2">
    <citation type="journal article" date="2024" name="Int. J. Syst. Evol. Microbiol.">
        <title>Promethearchaeum syntrophicum gen. nov., sp. nov., an anaerobic, obligately syntrophic archaeon, the first isolate of the lineage 'Asgard' archaea, and proposal of the new archaeal phylum Promethearchaeota phyl. nov. and kingdom Promethearchaeati regn. nov.</title>
        <authorList>
            <person name="Imachi H."/>
            <person name="Nobu M.K."/>
            <person name="Kato S."/>
            <person name="Takaki Y."/>
            <person name="Miyazaki M."/>
            <person name="Miyata M."/>
            <person name="Ogawara M."/>
            <person name="Saito Y."/>
            <person name="Sakai S."/>
            <person name="Tahara Y.O."/>
            <person name="Takano Y."/>
            <person name="Tasumi E."/>
            <person name="Uematsu K."/>
            <person name="Yoshimura T."/>
            <person name="Itoh T."/>
            <person name="Ohkuma M."/>
            <person name="Takai K."/>
        </authorList>
    </citation>
    <scope>NUCLEOTIDE SEQUENCE [LARGE SCALE GENOMIC DNA]</scope>
    <source>
        <strain evidence="2 3">MK-D1</strain>
    </source>
</reference>
<dbReference type="PANTHER" id="PTHR10779">
    <property type="entry name" value="DYNEIN LIGHT CHAIN ROADBLOCK"/>
    <property type="match status" value="1"/>
</dbReference>
<sequence>MIDGKAIKNIINKFMMDDQTRAVIICDSEGLPIQSSFKGEQIERTEEISAYITSLISRAKKTAEVLGEGRLNFLRLETDKGEVMIAPQEGLILIVLRTITNY</sequence>
<dbReference type="KEGG" id="psyt:DSAG12_02494"/>
<dbReference type="AlphaFoldDB" id="A0A5B9DBY6"/>
<reference evidence="2 3" key="1">
    <citation type="journal article" date="2020" name="Nature">
        <title>Isolation of an archaeon at the prokaryote-eukaryote interface.</title>
        <authorList>
            <person name="Imachi H."/>
            <person name="Nobu M.K."/>
            <person name="Nakahara N."/>
            <person name="Morono Y."/>
            <person name="Ogawara M."/>
            <person name="Takaki Y."/>
            <person name="Takano Y."/>
            <person name="Uematsu K."/>
            <person name="Ikuta T."/>
            <person name="Ito M."/>
            <person name="Matsui Y."/>
            <person name="Miyazaki M."/>
            <person name="Murata K."/>
            <person name="Saito Y."/>
            <person name="Sakai S."/>
            <person name="Song C."/>
            <person name="Tasumi E."/>
            <person name="Yamanaka Y."/>
            <person name="Yamaguchi T."/>
            <person name="Kamagata Y."/>
            <person name="Tamaki H."/>
            <person name="Takai K."/>
        </authorList>
    </citation>
    <scope>NUCLEOTIDE SEQUENCE [LARGE SCALE GENOMIC DNA]</scope>
    <source>
        <strain evidence="2 3">MK-D1</strain>
    </source>
</reference>
<evidence type="ECO:0000259" key="1">
    <source>
        <dbReference type="SMART" id="SM00960"/>
    </source>
</evidence>
<accession>A0A5B9DBY6</accession>
<dbReference type="Gene3D" id="3.30.450.30">
    <property type="entry name" value="Dynein light chain 2a, cytoplasmic"/>
    <property type="match status" value="1"/>
</dbReference>
<protein>
    <submittedName>
        <fullName evidence="2">Roadblock/LC7 domain-containing protein</fullName>
    </submittedName>
</protein>
<keyword evidence="3" id="KW-1185">Reference proteome</keyword>
<name>A0A5B9DBY6_9ARCH</name>
<feature type="domain" description="Roadblock/LAMTOR2" evidence="1">
    <location>
        <begin position="7"/>
        <end position="97"/>
    </location>
</feature>
<gene>
    <name evidence="2" type="ORF">DSAG12_02494</name>
</gene>
<dbReference type="InterPro" id="IPR004942">
    <property type="entry name" value="Roadblock/LAMTOR2_dom"/>
</dbReference>